<dbReference type="GO" id="GO:0006626">
    <property type="term" value="P:protein targeting to mitochondrion"/>
    <property type="evidence" value="ECO:0007669"/>
    <property type="project" value="UniProtKB-ARBA"/>
</dbReference>
<proteinExistence type="inferred from homology"/>
<keyword evidence="3 10" id="KW-0812">Transmembrane</keyword>
<protein>
    <submittedName>
        <fullName evidence="11">Uncharacterized protein</fullName>
    </submittedName>
</protein>
<evidence type="ECO:0000256" key="8">
    <source>
        <dbReference type="ARBA" id="ARBA00023136"/>
    </source>
</evidence>
<dbReference type="InterPro" id="IPR019603">
    <property type="entry name" value="Tom5"/>
</dbReference>
<keyword evidence="12" id="KW-1185">Reference proteome</keyword>
<evidence type="ECO:0000256" key="9">
    <source>
        <dbReference type="ARBA" id="ARBA00025716"/>
    </source>
</evidence>
<dbReference type="OrthoDB" id="3348469at2759"/>
<gene>
    <name evidence="11" type="ORF">BCV69DRAFT_300360</name>
</gene>
<organism evidence="11 12">
    <name type="scientific">Pseudomicrostroma glucosiphilum</name>
    <dbReference type="NCBI Taxonomy" id="1684307"/>
    <lineage>
        <taxon>Eukaryota</taxon>
        <taxon>Fungi</taxon>
        <taxon>Dikarya</taxon>
        <taxon>Basidiomycota</taxon>
        <taxon>Ustilaginomycotina</taxon>
        <taxon>Exobasidiomycetes</taxon>
        <taxon>Microstromatales</taxon>
        <taxon>Microstromatales incertae sedis</taxon>
        <taxon>Pseudomicrostroma</taxon>
    </lineage>
</organism>
<evidence type="ECO:0000256" key="7">
    <source>
        <dbReference type="ARBA" id="ARBA00023128"/>
    </source>
</evidence>
<comment type="subcellular location">
    <subcellularLocation>
        <location evidence="1">Mitochondrion outer membrane</location>
        <topology evidence="1">Single-pass membrane protein</topology>
    </subcellularLocation>
</comment>
<dbReference type="GO" id="GO:0015031">
    <property type="term" value="P:protein transport"/>
    <property type="evidence" value="ECO:0007669"/>
    <property type="project" value="UniProtKB-KW"/>
</dbReference>
<dbReference type="Proteomes" id="UP000245942">
    <property type="component" value="Unassembled WGS sequence"/>
</dbReference>
<accession>A0A316U2G6</accession>
<evidence type="ECO:0000256" key="10">
    <source>
        <dbReference type="SAM" id="Phobius"/>
    </source>
</evidence>
<evidence type="ECO:0000256" key="3">
    <source>
        <dbReference type="ARBA" id="ARBA00022692"/>
    </source>
</evidence>
<keyword evidence="2" id="KW-0813">Transport</keyword>
<keyword evidence="5" id="KW-0653">Protein transport</keyword>
<reference evidence="11 12" key="1">
    <citation type="journal article" date="2018" name="Mol. Biol. Evol.">
        <title>Broad Genomic Sampling Reveals a Smut Pathogenic Ancestry of the Fungal Clade Ustilaginomycotina.</title>
        <authorList>
            <person name="Kijpornyongpan T."/>
            <person name="Mondo S.J."/>
            <person name="Barry K."/>
            <person name="Sandor L."/>
            <person name="Lee J."/>
            <person name="Lipzen A."/>
            <person name="Pangilinan J."/>
            <person name="LaButti K."/>
            <person name="Hainaut M."/>
            <person name="Henrissat B."/>
            <person name="Grigoriev I.V."/>
            <person name="Spatafora J.W."/>
            <person name="Aime M.C."/>
        </authorList>
    </citation>
    <scope>NUCLEOTIDE SEQUENCE [LARGE SCALE GENOMIC DNA]</scope>
    <source>
        <strain evidence="11 12">MCA 4718</strain>
    </source>
</reference>
<evidence type="ECO:0000256" key="5">
    <source>
        <dbReference type="ARBA" id="ARBA00022927"/>
    </source>
</evidence>
<evidence type="ECO:0000256" key="1">
    <source>
        <dbReference type="ARBA" id="ARBA00004572"/>
    </source>
</evidence>
<feature type="transmembrane region" description="Helical" evidence="10">
    <location>
        <begin position="28"/>
        <end position="49"/>
    </location>
</feature>
<keyword evidence="7" id="KW-0496">Mitochondrion</keyword>
<dbReference type="AlphaFoldDB" id="A0A316U2G6"/>
<sequence>MFGGPPPKPSPEEQAIAVRQTRRELRGFAVTAASLYIAPWLLAPIWRALFSYQ</sequence>
<dbReference type="RefSeq" id="XP_025346696.1">
    <property type="nucleotide sequence ID" value="XM_025494449.1"/>
</dbReference>
<comment type="similarity">
    <text evidence="9">Belongs to the Tom5 family.</text>
</comment>
<evidence type="ECO:0000256" key="6">
    <source>
        <dbReference type="ARBA" id="ARBA00022989"/>
    </source>
</evidence>
<dbReference type="EMBL" id="KZ819331">
    <property type="protein sequence ID" value="PWN19536.1"/>
    <property type="molecule type" value="Genomic_DNA"/>
</dbReference>
<keyword evidence="4" id="KW-1000">Mitochondrion outer membrane</keyword>
<evidence type="ECO:0000256" key="2">
    <source>
        <dbReference type="ARBA" id="ARBA00022448"/>
    </source>
</evidence>
<evidence type="ECO:0000256" key="4">
    <source>
        <dbReference type="ARBA" id="ARBA00022787"/>
    </source>
</evidence>
<dbReference type="Pfam" id="PF10642">
    <property type="entry name" value="Tom5"/>
    <property type="match status" value="1"/>
</dbReference>
<evidence type="ECO:0000313" key="12">
    <source>
        <dbReference type="Proteomes" id="UP000245942"/>
    </source>
</evidence>
<keyword evidence="8 10" id="KW-0472">Membrane</keyword>
<dbReference type="GO" id="GO:0005741">
    <property type="term" value="C:mitochondrial outer membrane"/>
    <property type="evidence" value="ECO:0007669"/>
    <property type="project" value="UniProtKB-SubCell"/>
</dbReference>
<name>A0A316U2G6_9BASI</name>
<dbReference type="GeneID" id="37016183"/>
<keyword evidence="6 10" id="KW-1133">Transmembrane helix</keyword>
<evidence type="ECO:0000313" key="11">
    <source>
        <dbReference type="EMBL" id="PWN19536.1"/>
    </source>
</evidence>